<keyword evidence="3 5" id="KW-0175">Coiled coil</keyword>
<dbReference type="AlphaFoldDB" id="A0A0S2I1L8"/>
<keyword evidence="8" id="KW-1185">Reference proteome</keyword>
<dbReference type="GO" id="GO:0006310">
    <property type="term" value="P:DNA recombination"/>
    <property type="evidence" value="ECO:0007669"/>
    <property type="project" value="UniProtKB-KW"/>
</dbReference>
<dbReference type="InterPro" id="IPR003798">
    <property type="entry name" value="DNA_recombination_RmuC"/>
</dbReference>
<dbReference type="PANTHER" id="PTHR30563">
    <property type="entry name" value="DNA RECOMBINATION PROTEIN RMUC"/>
    <property type="match status" value="1"/>
</dbReference>
<dbReference type="OrthoDB" id="370725at2"/>
<name>A0A0S2I1L8_9BACT</name>
<dbReference type="PATRIC" id="fig|1307839.3.peg.2403"/>
<keyword evidence="6" id="KW-0472">Membrane</keyword>
<dbReference type="RefSeq" id="WP_057953335.1">
    <property type="nucleotide sequence ID" value="NZ_CP013118.1"/>
</dbReference>
<proteinExistence type="inferred from homology"/>
<evidence type="ECO:0000313" key="8">
    <source>
        <dbReference type="Proteomes" id="UP000064893"/>
    </source>
</evidence>
<evidence type="ECO:0000256" key="2">
    <source>
        <dbReference type="ARBA" id="ARBA00009840"/>
    </source>
</evidence>
<sequence length="435" mass="50044">MDQFTTVLLFVLFAGAVGAIIVFWQKLRYFKEQKYKTDLQVSELGTQTEYYRNRNYELQEQLSKLQDDFTTISTEKARLQESLKHTNAQMQQKEKDFVQMQHTLKTEFKNLSHDLFTQSTEALNKTNKTSIDQIVQPLKEKLQQYNQLLTDFREKDVKERSTLSAELKQLQELNKQLSHDAQNLAGALKNDSKIQGNWGEMVLERILEKAGLEKNITYKTQVSTVTEAGRVRPDVVVFLPENRHLIIDSKVSLSAFERLVNAEDDTSRERALNEHLTSVKNHITNLAQKSYETGETLNSPEFIFLFMPVENALSLALQYDSTLQDLAWKNRIVLVTPATLMATLMTVANLWKIEKQNEFAQRVADETGKLYDKFVGLLESVNDVGQKIHGAQRSHEQLIKQLSEGRGDLISRAEKIRKMGISHKKSLPSNFNEQE</sequence>
<comment type="similarity">
    <text evidence="2">Belongs to the RmuC family.</text>
</comment>
<comment type="function">
    <text evidence="1">Involved in DNA recombination.</text>
</comment>
<evidence type="ECO:0000256" key="5">
    <source>
        <dbReference type="SAM" id="Coils"/>
    </source>
</evidence>
<reference evidence="7 8" key="1">
    <citation type="submission" date="2015-11" db="EMBL/GenBank/DDBJ databases">
        <title>Description and complete genome sequence of a novel strain predominating in hypersaline microbial mats and representing a new family of the Bacteriodetes phylum.</title>
        <authorList>
            <person name="Spring S."/>
            <person name="Bunk B."/>
            <person name="Sproer C."/>
            <person name="Klenk H.-P."/>
        </authorList>
    </citation>
    <scope>NUCLEOTIDE SEQUENCE [LARGE SCALE GENOMIC DNA]</scope>
    <source>
        <strain evidence="7 8">L21-Spi-D4</strain>
    </source>
</reference>
<dbReference type="Pfam" id="PF02646">
    <property type="entry name" value="RmuC"/>
    <property type="match status" value="1"/>
</dbReference>
<evidence type="ECO:0000256" key="4">
    <source>
        <dbReference type="ARBA" id="ARBA00023172"/>
    </source>
</evidence>
<evidence type="ECO:0000256" key="3">
    <source>
        <dbReference type="ARBA" id="ARBA00023054"/>
    </source>
</evidence>
<feature type="coiled-coil region" evidence="5">
    <location>
        <begin position="153"/>
        <end position="187"/>
    </location>
</feature>
<keyword evidence="4" id="KW-0233">DNA recombination</keyword>
<dbReference type="Proteomes" id="UP000064893">
    <property type="component" value="Chromosome"/>
</dbReference>
<evidence type="ECO:0000313" key="7">
    <source>
        <dbReference type="EMBL" id="ALO15916.1"/>
    </source>
</evidence>
<evidence type="ECO:0000256" key="6">
    <source>
        <dbReference type="SAM" id="Phobius"/>
    </source>
</evidence>
<keyword evidence="6" id="KW-0812">Transmembrane</keyword>
<evidence type="ECO:0000256" key="1">
    <source>
        <dbReference type="ARBA" id="ARBA00003416"/>
    </source>
</evidence>
<dbReference type="KEGG" id="blq:L21SP5_02284"/>
<feature type="transmembrane region" description="Helical" evidence="6">
    <location>
        <begin position="6"/>
        <end position="24"/>
    </location>
</feature>
<gene>
    <name evidence="7" type="primary">rmuC</name>
    <name evidence="7" type="ORF">L21SP5_02284</name>
</gene>
<organism evidence="7 8">
    <name type="scientific">Salinivirga cyanobacteriivorans</name>
    <dbReference type="NCBI Taxonomy" id="1307839"/>
    <lineage>
        <taxon>Bacteria</taxon>
        <taxon>Pseudomonadati</taxon>
        <taxon>Bacteroidota</taxon>
        <taxon>Bacteroidia</taxon>
        <taxon>Bacteroidales</taxon>
        <taxon>Salinivirgaceae</taxon>
        <taxon>Salinivirga</taxon>
    </lineage>
</organism>
<dbReference type="STRING" id="1307839.L21SP5_02284"/>
<protein>
    <submittedName>
        <fullName evidence="7">DNA recombination protein RmuC</fullName>
    </submittedName>
</protein>
<accession>A0A0S2I1L8</accession>
<keyword evidence="6" id="KW-1133">Transmembrane helix</keyword>
<dbReference type="PANTHER" id="PTHR30563:SF0">
    <property type="entry name" value="DNA RECOMBINATION PROTEIN RMUC"/>
    <property type="match status" value="1"/>
</dbReference>
<dbReference type="EMBL" id="CP013118">
    <property type="protein sequence ID" value="ALO15916.1"/>
    <property type="molecule type" value="Genomic_DNA"/>
</dbReference>